<evidence type="ECO:0000313" key="2">
    <source>
        <dbReference type="EnsemblPlants" id="ORUFI08G02230.1"/>
    </source>
</evidence>
<dbReference type="eggNOG" id="ENOG502R6SJ">
    <property type="taxonomic scope" value="Eukaryota"/>
</dbReference>
<sequence length="237" mass="25991">MAQHSMSILNFWRWRVETKTARIMKMVHFNAVHSNPRASPIARCTRFATSRLDSPPPSPPPSPSAAAEEDGTGSSSCRWYHGAGFMRKKKESIPLYPLTVVPWNMAPPARTATGVTSPAISANRGLNRSRYGSRHVVPSGQTARSPPASTDCMITLSLPRSRVSRTVGIGAIISDKPERLYVTAVTFRCTTVERTAGSSSVRWLHAYNVPPRHRGGAPPRCALIWKPVAAARRRPTL</sequence>
<evidence type="ECO:0000256" key="1">
    <source>
        <dbReference type="SAM" id="MobiDB-lite"/>
    </source>
</evidence>
<feature type="compositionally biased region" description="Polar residues" evidence="1">
    <location>
        <begin position="139"/>
        <end position="148"/>
    </location>
</feature>
<feature type="region of interest" description="Disordered" evidence="1">
    <location>
        <begin position="49"/>
        <end position="74"/>
    </location>
</feature>
<name>A0A0E0QDZ1_ORYRU</name>
<feature type="region of interest" description="Disordered" evidence="1">
    <location>
        <begin position="130"/>
        <end position="151"/>
    </location>
</feature>
<reference evidence="3" key="1">
    <citation type="submission" date="2013-06" db="EMBL/GenBank/DDBJ databases">
        <authorList>
            <person name="Zhao Q."/>
        </authorList>
    </citation>
    <scope>NUCLEOTIDE SEQUENCE</scope>
    <source>
        <strain evidence="3">cv. W1943</strain>
    </source>
</reference>
<dbReference type="Gramene" id="ORUFI08G02230.1">
    <property type="protein sequence ID" value="ORUFI08G02230.1"/>
    <property type="gene ID" value="ORUFI08G02230"/>
</dbReference>
<dbReference type="Proteomes" id="UP000008022">
    <property type="component" value="Unassembled WGS sequence"/>
</dbReference>
<organism evidence="2 3">
    <name type="scientific">Oryza rufipogon</name>
    <name type="common">Brownbeard rice</name>
    <name type="synonym">Asian wild rice</name>
    <dbReference type="NCBI Taxonomy" id="4529"/>
    <lineage>
        <taxon>Eukaryota</taxon>
        <taxon>Viridiplantae</taxon>
        <taxon>Streptophyta</taxon>
        <taxon>Embryophyta</taxon>
        <taxon>Tracheophyta</taxon>
        <taxon>Spermatophyta</taxon>
        <taxon>Magnoliopsida</taxon>
        <taxon>Liliopsida</taxon>
        <taxon>Poales</taxon>
        <taxon>Poaceae</taxon>
        <taxon>BOP clade</taxon>
        <taxon>Oryzoideae</taxon>
        <taxon>Oryzeae</taxon>
        <taxon>Oryzinae</taxon>
        <taxon>Oryza</taxon>
    </lineage>
</organism>
<proteinExistence type="predicted"/>
<reference evidence="2" key="2">
    <citation type="submission" date="2015-06" db="UniProtKB">
        <authorList>
            <consortium name="EnsemblPlants"/>
        </authorList>
    </citation>
    <scope>IDENTIFICATION</scope>
</reference>
<dbReference type="AlphaFoldDB" id="A0A0E0QDZ1"/>
<protein>
    <submittedName>
        <fullName evidence="2">Uncharacterized protein</fullName>
    </submittedName>
</protein>
<accession>A0A0E0QDZ1</accession>
<dbReference type="EnsemblPlants" id="ORUFI08G02230.1">
    <property type="protein sequence ID" value="ORUFI08G02230.1"/>
    <property type="gene ID" value="ORUFI08G02230"/>
</dbReference>
<feature type="compositionally biased region" description="Pro residues" evidence="1">
    <location>
        <begin position="54"/>
        <end position="63"/>
    </location>
</feature>
<keyword evidence="3" id="KW-1185">Reference proteome</keyword>
<dbReference type="HOGENOM" id="CLU_1172312_0_0_1"/>
<evidence type="ECO:0000313" key="3">
    <source>
        <dbReference type="Proteomes" id="UP000008022"/>
    </source>
</evidence>